<organism evidence="1 2">
    <name type="scientific">Brachionus calyciflorus</name>
    <dbReference type="NCBI Taxonomy" id="104777"/>
    <lineage>
        <taxon>Eukaryota</taxon>
        <taxon>Metazoa</taxon>
        <taxon>Spiralia</taxon>
        <taxon>Gnathifera</taxon>
        <taxon>Rotifera</taxon>
        <taxon>Eurotatoria</taxon>
        <taxon>Monogononta</taxon>
        <taxon>Pseudotrocha</taxon>
        <taxon>Ploima</taxon>
        <taxon>Brachionidae</taxon>
        <taxon>Brachionus</taxon>
    </lineage>
</organism>
<keyword evidence="2" id="KW-1185">Reference proteome</keyword>
<dbReference type="Gene3D" id="3.60.10.10">
    <property type="entry name" value="Endonuclease/exonuclease/phosphatase"/>
    <property type="match status" value="1"/>
</dbReference>
<protein>
    <recommendedName>
        <fullName evidence="3">Endonuclease/exonuclease/phosphatase domain-containing protein</fullName>
    </recommendedName>
</protein>
<dbReference type="EMBL" id="CAJNOC010000959">
    <property type="protein sequence ID" value="CAF0821611.1"/>
    <property type="molecule type" value="Genomic_DNA"/>
</dbReference>
<evidence type="ECO:0008006" key="3">
    <source>
        <dbReference type="Google" id="ProtNLM"/>
    </source>
</evidence>
<dbReference type="SUPFAM" id="SSF56219">
    <property type="entry name" value="DNase I-like"/>
    <property type="match status" value="1"/>
</dbReference>
<accession>A0A813U6P4</accession>
<name>A0A813U6P4_9BILA</name>
<evidence type="ECO:0000313" key="1">
    <source>
        <dbReference type="EMBL" id="CAF0821611.1"/>
    </source>
</evidence>
<reference evidence="1" key="1">
    <citation type="submission" date="2021-02" db="EMBL/GenBank/DDBJ databases">
        <authorList>
            <person name="Nowell W R."/>
        </authorList>
    </citation>
    <scope>NUCLEOTIDE SEQUENCE</scope>
    <source>
        <strain evidence="1">Ploen Becks lab</strain>
    </source>
</reference>
<sequence length="102" mass="11999">MTYKSFTNGTKDFLDLIFCSTSLYSKFVNLNVIDNLMYSNHYPILIEYETSLNLNNDTIIEKKFDFRRANWIEFSNELPTLIPEGIKENLSKINEFITTNLI</sequence>
<proteinExistence type="predicted"/>
<dbReference type="AlphaFoldDB" id="A0A813U6P4"/>
<gene>
    <name evidence="1" type="ORF">OXX778_LOCUS7496</name>
</gene>
<dbReference type="Proteomes" id="UP000663879">
    <property type="component" value="Unassembled WGS sequence"/>
</dbReference>
<dbReference type="OrthoDB" id="7476844at2759"/>
<evidence type="ECO:0000313" key="2">
    <source>
        <dbReference type="Proteomes" id="UP000663879"/>
    </source>
</evidence>
<dbReference type="InterPro" id="IPR036691">
    <property type="entry name" value="Endo/exonu/phosph_ase_sf"/>
</dbReference>
<comment type="caution">
    <text evidence="1">The sequence shown here is derived from an EMBL/GenBank/DDBJ whole genome shotgun (WGS) entry which is preliminary data.</text>
</comment>